<dbReference type="EMBL" id="MIGC01002402">
    <property type="protein sequence ID" value="PHJ21150.1"/>
    <property type="molecule type" value="Genomic_DNA"/>
</dbReference>
<name>A0A2C6KKY2_9APIC</name>
<accession>A0A2C6KKY2</accession>
<evidence type="ECO:0000313" key="2">
    <source>
        <dbReference type="EMBL" id="PHJ21150.1"/>
    </source>
</evidence>
<dbReference type="GeneID" id="94428398"/>
<dbReference type="AlphaFoldDB" id="A0A2C6KKY2"/>
<feature type="region of interest" description="Disordered" evidence="1">
    <location>
        <begin position="1"/>
        <end position="38"/>
    </location>
</feature>
<feature type="compositionally biased region" description="Low complexity" evidence="1">
    <location>
        <begin position="1"/>
        <end position="12"/>
    </location>
</feature>
<comment type="caution">
    <text evidence="2">The sequence shown here is derived from an EMBL/GenBank/DDBJ whole genome shotgun (WGS) entry which is preliminary data.</text>
</comment>
<keyword evidence="3" id="KW-1185">Reference proteome</keyword>
<dbReference type="VEuPathDB" id="ToxoDB:CSUI_005006"/>
<dbReference type="RefSeq" id="XP_067922834.1">
    <property type="nucleotide sequence ID" value="XM_068065187.1"/>
</dbReference>
<dbReference type="Proteomes" id="UP000221165">
    <property type="component" value="Unassembled WGS sequence"/>
</dbReference>
<protein>
    <submittedName>
        <fullName evidence="2">Uncharacterized protein</fullName>
    </submittedName>
</protein>
<reference evidence="2 3" key="1">
    <citation type="journal article" date="2017" name="Int. J. Parasitol.">
        <title>The genome of the protozoan parasite Cystoisospora suis and a reverse vaccinology approach to identify vaccine candidates.</title>
        <authorList>
            <person name="Palmieri N."/>
            <person name="Shrestha A."/>
            <person name="Ruttkowski B."/>
            <person name="Beck T."/>
            <person name="Vogl C."/>
            <person name="Tomley F."/>
            <person name="Blake D.P."/>
            <person name="Joachim A."/>
        </authorList>
    </citation>
    <scope>NUCLEOTIDE SEQUENCE [LARGE SCALE GENOMIC DNA]</scope>
    <source>
        <strain evidence="2 3">Wien I</strain>
    </source>
</reference>
<gene>
    <name evidence="2" type="ORF">CSUI_005006</name>
</gene>
<evidence type="ECO:0000313" key="3">
    <source>
        <dbReference type="Proteomes" id="UP000221165"/>
    </source>
</evidence>
<sequence length="57" mass="6921">MCCSTSLLLSLSQEKEDRESDPRGMKENRDRERRRRHAKTRGIWRHLLHKQEAKNVF</sequence>
<organism evidence="2 3">
    <name type="scientific">Cystoisospora suis</name>
    <dbReference type="NCBI Taxonomy" id="483139"/>
    <lineage>
        <taxon>Eukaryota</taxon>
        <taxon>Sar</taxon>
        <taxon>Alveolata</taxon>
        <taxon>Apicomplexa</taxon>
        <taxon>Conoidasida</taxon>
        <taxon>Coccidia</taxon>
        <taxon>Eucoccidiorida</taxon>
        <taxon>Eimeriorina</taxon>
        <taxon>Sarcocystidae</taxon>
        <taxon>Cystoisospora</taxon>
    </lineage>
</organism>
<feature type="compositionally biased region" description="Basic and acidic residues" evidence="1">
    <location>
        <begin position="13"/>
        <end position="31"/>
    </location>
</feature>
<proteinExistence type="predicted"/>
<evidence type="ECO:0000256" key="1">
    <source>
        <dbReference type="SAM" id="MobiDB-lite"/>
    </source>
</evidence>